<dbReference type="Pfam" id="PF00535">
    <property type="entry name" value="Glycos_transf_2"/>
    <property type="match status" value="1"/>
</dbReference>
<proteinExistence type="predicted"/>
<sequence length="360" mass="40614">MPHSQPLVSIIVPVYNAEDYLHYCVDSILGQSYTNLEVILVDDGAKDSSPVICDAYAAKDPRVIVIHQTNGGISKAQNTGLDAAHGEYIAFSDNDDILDSRNIEYLLHALVSTGADMSKGRWRQFGVSQLETVSAEAANGAEAPGKITVFEHPLTAYQSVFCKSFRLIGEKLGRNTEARYFNEANWCRLYKRELWDGLRFPVGHYAQDIRMAGPLYSRMRKVADVDATLYYWLQEPGSVTHSKRTAAFWHDNALSAAENFRFTLAQGVVPCRNYFGLVASVRDEGHGLKRLSKDVHFENEVDRKKFTVTAADRKNHEQDVAAMHELVSQLTPLQRLHCHLLYCIRSAENMVYDRKIHAMK</sequence>
<comment type="caution">
    <text evidence="4">The sequence shown here is derived from an EMBL/GenBank/DDBJ whole genome shotgun (WGS) entry which is preliminary data.</text>
</comment>
<gene>
    <name evidence="4" type="ORF">JS530_09135</name>
</gene>
<evidence type="ECO:0000256" key="2">
    <source>
        <dbReference type="ARBA" id="ARBA00022679"/>
    </source>
</evidence>
<keyword evidence="1" id="KW-0328">Glycosyltransferase</keyword>
<evidence type="ECO:0000256" key="1">
    <source>
        <dbReference type="ARBA" id="ARBA00022676"/>
    </source>
</evidence>
<dbReference type="PANTHER" id="PTHR22916">
    <property type="entry name" value="GLYCOSYLTRANSFERASE"/>
    <property type="match status" value="1"/>
</dbReference>
<protein>
    <submittedName>
        <fullName evidence="4">Glycosyltransferase</fullName>
    </submittedName>
</protein>
<keyword evidence="5" id="KW-1185">Reference proteome</keyword>
<dbReference type="CDD" id="cd00761">
    <property type="entry name" value="Glyco_tranf_GTA_type"/>
    <property type="match status" value="1"/>
</dbReference>
<dbReference type="RefSeq" id="WP_214376852.1">
    <property type="nucleotide sequence ID" value="NZ_JAFEJU010000007.1"/>
</dbReference>
<reference evidence="4 5" key="1">
    <citation type="journal article" date="2021" name="Environ. Microbiol.">
        <title>Genetic insights into the dark matter of the mammalian gut microbiota through targeted genome reconstruction.</title>
        <authorList>
            <person name="Lugli G.A."/>
            <person name="Alessandri G."/>
            <person name="Milani C."/>
            <person name="Viappiani A."/>
            <person name="Fontana F."/>
            <person name="Tarracchini C."/>
            <person name="Mancabelli L."/>
            <person name="Argentini C."/>
            <person name="Ruiz L."/>
            <person name="Margolles A."/>
            <person name="van Sinderen D."/>
            <person name="Turroni F."/>
            <person name="Ventura M."/>
        </authorList>
    </citation>
    <scope>NUCLEOTIDE SEQUENCE [LARGE SCALE GENOMIC DNA]</scope>
    <source>
        <strain evidence="4 5">LC6</strain>
    </source>
</reference>
<dbReference type="Proteomes" id="UP000711736">
    <property type="component" value="Unassembled WGS sequence"/>
</dbReference>
<dbReference type="Gene3D" id="3.90.550.10">
    <property type="entry name" value="Spore Coat Polysaccharide Biosynthesis Protein SpsA, Chain A"/>
    <property type="match status" value="1"/>
</dbReference>
<dbReference type="EMBL" id="JAFEJU010000007">
    <property type="protein sequence ID" value="MBT1175657.1"/>
    <property type="molecule type" value="Genomic_DNA"/>
</dbReference>
<evidence type="ECO:0000259" key="3">
    <source>
        <dbReference type="Pfam" id="PF00535"/>
    </source>
</evidence>
<name>A0ABS5UX18_9BIFI</name>
<dbReference type="InterPro" id="IPR001173">
    <property type="entry name" value="Glyco_trans_2-like"/>
</dbReference>
<accession>A0ABS5UX18</accession>
<evidence type="ECO:0000313" key="4">
    <source>
        <dbReference type="EMBL" id="MBT1175657.1"/>
    </source>
</evidence>
<dbReference type="PANTHER" id="PTHR22916:SF51">
    <property type="entry name" value="GLYCOSYLTRANSFERASE EPSH-RELATED"/>
    <property type="match status" value="1"/>
</dbReference>
<evidence type="ECO:0000313" key="5">
    <source>
        <dbReference type="Proteomes" id="UP000711736"/>
    </source>
</evidence>
<dbReference type="InterPro" id="IPR029044">
    <property type="entry name" value="Nucleotide-diphossugar_trans"/>
</dbReference>
<feature type="domain" description="Glycosyltransferase 2-like" evidence="3">
    <location>
        <begin position="9"/>
        <end position="143"/>
    </location>
</feature>
<keyword evidence="2" id="KW-0808">Transferase</keyword>
<organism evidence="4 5">
    <name type="scientific">Bifidobacterium colobi</name>
    <dbReference type="NCBI Taxonomy" id="2809026"/>
    <lineage>
        <taxon>Bacteria</taxon>
        <taxon>Bacillati</taxon>
        <taxon>Actinomycetota</taxon>
        <taxon>Actinomycetes</taxon>
        <taxon>Bifidobacteriales</taxon>
        <taxon>Bifidobacteriaceae</taxon>
        <taxon>Bifidobacterium</taxon>
    </lineage>
</organism>
<dbReference type="SUPFAM" id="SSF53448">
    <property type="entry name" value="Nucleotide-diphospho-sugar transferases"/>
    <property type="match status" value="1"/>
</dbReference>